<evidence type="ECO:0000313" key="2">
    <source>
        <dbReference type="Proteomes" id="UP001165065"/>
    </source>
</evidence>
<keyword evidence="2" id="KW-1185">Reference proteome</keyword>
<reference evidence="2" key="1">
    <citation type="journal article" date="2023" name="Commun. Biol.">
        <title>Genome analysis of Parmales, the sister group of diatoms, reveals the evolutionary specialization of diatoms from phago-mixotrophs to photoautotrophs.</title>
        <authorList>
            <person name="Ban H."/>
            <person name="Sato S."/>
            <person name="Yoshikawa S."/>
            <person name="Yamada K."/>
            <person name="Nakamura Y."/>
            <person name="Ichinomiya M."/>
            <person name="Sato N."/>
            <person name="Blanc-Mathieu R."/>
            <person name="Endo H."/>
            <person name="Kuwata A."/>
            <person name="Ogata H."/>
        </authorList>
    </citation>
    <scope>NUCLEOTIDE SEQUENCE [LARGE SCALE GENOMIC DNA]</scope>
</reference>
<gene>
    <name evidence="1" type="ORF">TrCOL_g3300</name>
</gene>
<dbReference type="AlphaFoldDB" id="A0A9W7GAX2"/>
<accession>A0A9W7GAX2</accession>
<comment type="caution">
    <text evidence="1">The sequence shown here is derived from an EMBL/GenBank/DDBJ whole genome shotgun (WGS) entry which is preliminary data.</text>
</comment>
<evidence type="ECO:0000313" key="1">
    <source>
        <dbReference type="EMBL" id="GMI39704.1"/>
    </source>
</evidence>
<dbReference type="OrthoDB" id="497519at2759"/>
<protein>
    <submittedName>
        <fullName evidence="1">Uncharacterized protein</fullName>
    </submittedName>
</protein>
<dbReference type="EMBL" id="BRYA01000109">
    <property type="protein sequence ID" value="GMI39704.1"/>
    <property type="molecule type" value="Genomic_DNA"/>
</dbReference>
<sequence>MELWLDVNPDVNRDDAFCVPIDNFEDSYGAVGLGSMSDGKMSVKDVKMTAPEGLNAWSYLKNVMKLSPIDRANMKFGDVPEGVMRLGGTFVLRRLSDGSIEEIYRHEDKVPGDHPDIPEVLKYV</sequence>
<proteinExistence type="predicted"/>
<organism evidence="1 2">
    <name type="scientific">Triparma columacea</name>
    <dbReference type="NCBI Taxonomy" id="722753"/>
    <lineage>
        <taxon>Eukaryota</taxon>
        <taxon>Sar</taxon>
        <taxon>Stramenopiles</taxon>
        <taxon>Ochrophyta</taxon>
        <taxon>Bolidophyceae</taxon>
        <taxon>Parmales</taxon>
        <taxon>Triparmaceae</taxon>
        <taxon>Triparma</taxon>
    </lineage>
</organism>
<dbReference type="Proteomes" id="UP001165065">
    <property type="component" value="Unassembled WGS sequence"/>
</dbReference>
<name>A0A9W7GAX2_9STRA</name>